<evidence type="ECO:0000313" key="6">
    <source>
        <dbReference type="WBParaSite" id="nRc.2.0.1.t09457-RA"/>
    </source>
</evidence>
<dbReference type="SUPFAM" id="SSF57903">
    <property type="entry name" value="FYVE/PHD zinc finger"/>
    <property type="match status" value="1"/>
</dbReference>
<dbReference type="OMA" id="ENIDRYH"/>
<feature type="domain" description="Zinc finger PHD-type" evidence="4">
    <location>
        <begin position="9"/>
        <end position="49"/>
    </location>
</feature>
<reference evidence="6" key="1">
    <citation type="submission" date="2022-11" db="UniProtKB">
        <authorList>
            <consortium name="WormBaseParasite"/>
        </authorList>
    </citation>
    <scope>IDENTIFICATION</scope>
</reference>
<evidence type="ECO:0000256" key="1">
    <source>
        <dbReference type="ARBA" id="ARBA00022723"/>
    </source>
</evidence>
<sequence>HSSANTLSGLDDNVLIQCDSCGIWYHIGCVNLQEFEVENIDRYHCEKCSLSAGPSIYKVFTNTHRNDPCEDNAQDKPIECGTIDFLKILKEKSGFHNTFDIILDLENGHNLDVKYLESTSFDRPILVRHSAGLNLNVPDINSIDDLETWLDDTELAVDVIDSQRQKDYSMKFSTLLSFFRQKSRKRIYNLISMEFSKTKLSPLVILPKIVDDISWVHQYWPKNLERSTQDDLNFPKNSRISQDFRINGEDNNDKRPLAGFASEHAGFKPEVSKFCLISMKDSYTDFHIDFGGSSVWYHIVWVRILVT</sequence>
<dbReference type="InterPro" id="IPR001965">
    <property type="entry name" value="Znf_PHD"/>
</dbReference>
<dbReference type="Gene3D" id="2.60.120.650">
    <property type="entry name" value="Cupin"/>
    <property type="match status" value="1"/>
</dbReference>
<evidence type="ECO:0000256" key="2">
    <source>
        <dbReference type="ARBA" id="ARBA00022771"/>
    </source>
</evidence>
<dbReference type="AlphaFoldDB" id="A0A915I5Q2"/>
<evidence type="ECO:0000313" key="5">
    <source>
        <dbReference type="Proteomes" id="UP000887565"/>
    </source>
</evidence>
<dbReference type="PANTHER" id="PTHR23123">
    <property type="entry name" value="PHD/F-BOX CONTAINING PROTEIN"/>
    <property type="match status" value="1"/>
</dbReference>
<accession>A0A915I5Q2</accession>
<organism evidence="5 6">
    <name type="scientific">Romanomermis culicivorax</name>
    <name type="common">Nematode worm</name>
    <dbReference type="NCBI Taxonomy" id="13658"/>
    <lineage>
        <taxon>Eukaryota</taxon>
        <taxon>Metazoa</taxon>
        <taxon>Ecdysozoa</taxon>
        <taxon>Nematoda</taxon>
        <taxon>Enoplea</taxon>
        <taxon>Dorylaimia</taxon>
        <taxon>Mermithida</taxon>
        <taxon>Mermithoidea</taxon>
        <taxon>Mermithidae</taxon>
        <taxon>Romanomermis</taxon>
    </lineage>
</organism>
<dbReference type="GO" id="GO:0008270">
    <property type="term" value="F:zinc ion binding"/>
    <property type="evidence" value="ECO:0007669"/>
    <property type="project" value="UniProtKB-KW"/>
</dbReference>
<dbReference type="InterPro" id="IPR011011">
    <property type="entry name" value="Znf_FYVE_PHD"/>
</dbReference>
<dbReference type="Proteomes" id="UP000887565">
    <property type="component" value="Unplaced"/>
</dbReference>
<protein>
    <submittedName>
        <fullName evidence="6">Zinc finger PHD-type domain-containing protein</fullName>
    </submittedName>
</protein>
<dbReference type="InterPro" id="IPR050690">
    <property type="entry name" value="JHDM1_Histone_Demethylase"/>
</dbReference>
<dbReference type="SMART" id="SM00249">
    <property type="entry name" value="PHD"/>
    <property type="match status" value="1"/>
</dbReference>
<keyword evidence="2" id="KW-0863">Zinc-finger</keyword>
<dbReference type="WBParaSite" id="nRc.2.0.1.t09457-RA">
    <property type="protein sequence ID" value="nRc.2.0.1.t09457-RA"/>
    <property type="gene ID" value="nRc.2.0.1.g09457"/>
</dbReference>
<dbReference type="SUPFAM" id="SSF51197">
    <property type="entry name" value="Clavaminate synthase-like"/>
    <property type="match status" value="1"/>
</dbReference>
<keyword evidence="5" id="KW-1185">Reference proteome</keyword>
<keyword evidence="3" id="KW-0862">Zinc</keyword>
<proteinExistence type="predicted"/>
<dbReference type="InterPro" id="IPR019787">
    <property type="entry name" value="Znf_PHD-finger"/>
</dbReference>
<evidence type="ECO:0000256" key="3">
    <source>
        <dbReference type="ARBA" id="ARBA00022833"/>
    </source>
</evidence>
<name>A0A915I5Q2_ROMCU</name>
<dbReference type="Pfam" id="PF00628">
    <property type="entry name" value="PHD"/>
    <property type="match status" value="1"/>
</dbReference>
<evidence type="ECO:0000259" key="4">
    <source>
        <dbReference type="SMART" id="SM00249"/>
    </source>
</evidence>
<keyword evidence="1" id="KW-0479">Metal-binding</keyword>